<dbReference type="GO" id="GO:0006779">
    <property type="term" value="P:porphyrin-containing compound biosynthetic process"/>
    <property type="evidence" value="ECO:0007669"/>
    <property type="project" value="InterPro"/>
</dbReference>
<keyword evidence="3" id="KW-1185">Reference proteome</keyword>
<dbReference type="Gene3D" id="3.20.20.210">
    <property type="match status" value="1"/>
</dbReference>
<reference evidence="3" key="1">
    <citation type="submission" date="2017-05" db="EMBL/GenBank/DDBJ databases">
        <authorList>
            <person name="Kirkegaard R."/>
            <person name="Mcilroy J S."/>
        </authorList>
    </citation>
    <scope>NUCLEOTIDE SEQUENCE [LARGE SCALE GENOMIC DNA]</scope>
</reference>
<dbReference type="AlphaFoldDB" id="A0A1Y6K440"/>
<feature type="domain" description="Uroporphyrinogen decarboxylase (URO-D)" evidence="1">
    <location>
        <begin position="160"/>
        <end position="364"/>
    </location>
</feature>
<evidence type="ECO:0000259" key="1">
    <source>
        <dbReference type="Pfam" id="PF01208"/>
    </source>
</evidence>
<gene>
    <name evidence="2" type="ORF">CFX1CAM_1368</name>
</gene>
<dbReference type="PANTHER" id="PTHR47099:SF1">
    <property type="entry name" value="METHYLCOBAMIDE:COM METHYLTRANSFERASE MTBA"/>
    <property type="match status" value="1"/>
</dbReference>
<dbReference type="InterPro" id="IPR038071">
    <property type="entry name" value="UROD/MetE-like_sf"/>
</dbReference>
<dbReference type="GO" id="GO:0004853">
    <property type="term" value="F:uroporphyrinogen decarboxylase activity"/>
    <property type="evidence" value="ECO:0007669"/>
    <property type="project" value="InterPro"/>
</dbReference>
<dbReference type="PANTHER" id="PTHR47099">
    <property type="entry name" value="METHYLCOBAMIDE:COM METHYLTRANSFERASE MTBA"/>
    <property type="match status" value="1"/>
</dbReference>
<dbReference type="KEGG" id="abat:CFX1CAM_1368"/>
<dbReference type="Pfam" id="PF01208">
    <property type="entry name" value="URO-D"/>
    <property type="match status" value="1"/>
</dbReference>
<name>A0A1Y6K440_9CHLR</name>
<proteinExistence type="predicted"/>
<dbReference type="InterPro" id="IPR000257">
    <property type="entry name" value="Uroporphyrinogen_deCOase"/>
</dbReference>
<dbReference type="Proteomes" id="UP000195514">
    <property type="component" value="Chromosome I"/>
</dbReference>
<protein>
    <recommendedName>
        <fullName evidence="1">Uroporphyrinogen decarboxylase (URO-D) domain-containing protein</fullName>
    </recommendedName>
</protein>
<dbReference type="InterPro" id="IPR052024">
    <property type="entry name" value="Methanogen_methyltrans"/>
</dbReference>
<organism evidence="2 3">
    <name type="scientific">Candidatus Brevifilum fermentans</name>
    <dbReference type="NCBI Taxonomy" id="1986204"/>
    <lineage>
        <taxon>Bacteria</taxon>
        <taxon>Bacillati</taxon>
        <taxon>Chloroflexota</taxon>
        <taxon>Anaerolineae</taxon>
        <taxon>Anaerolineales</taxon>
        <taxon>Anaerolineaceae</taxon>
        <taxon>Candidatus Brevifilum</taxon>
    </lineage>
</organism>
<sequence length="375" mass="41818">MLPLDRVEKSLAHQTPDRVPLALWGGSYGIVDPLYLSLLEKFNLGEPTAPFRQGHTINYMDDRILDALGTDTRYIWPGASPSSPTHPDGDLIFDDFGQPWRQTYPYYSATDGLLKNSTSLSDIHNKVHWPDVNDPKWTRGVLERAKAIADSGYFIIGRMVVSHGPYQMACDLRGMENFMIDMMIQPDFAIALLDRVTDTICGLTSNYLEAAGDVMHMIELPGDDYAANDNLVFSPKLFRKMIRPCVEKIVKTIRTIRPDIKIMLHSDGAIGKLVPDFIEMGIDVLHPLEPVSGMDPAQIKRTYGDSICFLGGVDISHALPGTLDDVRRDVDRCIRDLAPGGGYIMAPCNHLQSDIPSENIIEMYGYAKIAGIYSR</sequence>
<dbReference type="RefSeq" id="WP_087862276.1">
    <property type="nucleotide sequence ID" value="NZ_LT859958.1"/>
</dbReference>
<dbReference type="SUPFAM" id="SSF51726">
    <property type="entry name" value="UROD/MetE-like"/>
    <property type="match status" value="1"/>
</dbReference>
<evidence type="ECO:0000313" key="3">
    <source>
        <dbReference type="Proteomes" id="UP000195514"/>
    </source>
</evidence>
<evidence type="ECO:0000313" key="2">
    <source>
        <dbReference type="EMBL" id="SMX54433.1"/>
    </source>
</evidence>
<dbReference type="EMBL" id="LT859958">
    <property type="protein sequence ID" value="SMX54433.1"/>
    <property type="molecule type" value="Genomic_DNA"/>
</dbReference>
<accession>A0A1Y6K440</accession>
<dbReference type="OrthoDB" id="9771599at2"/>